<protein>
    <recommendedName>
        <fullName evidence="6">TIR domain-containing protein</fullName>
    </recommendedName>
</protein>
<dbReference type="Gene3D" id="1.10.8.430">
    <property type="entry name" value="Helical domain of apoptotic protease-activating factors"/>
    <property type="match status" value="1"/>
</dbReference>
<dbReference type="Pfam" id="PF01582">
    <property type="entry name" value="TIR"/>
    <property type="match status" value="1"/>
</dbReference>
<dbReference type="PRINTS" id="PR00364">
    <property type="entry name" value="DISEASERSIST"/>
</dbReference>
<dbReference type="SUPFAM" id="SSF46785">
    <property type="entry name" value="Winged helix' DNA-binding domain"/>
    <property type="match status" value="1"/>
</dbReference>
<organism evidence="7 8">
    <name type="scientific">Cinchona calisaya</name>
    <dbReference type="NCBI Taxonomy" id="153742"/>
    <lineage>
        <taxon>Eukaryota</taxon>
        <taxon>Viridiplantae</taxon>
        <taxon>Streptophyta</taxon>
        <taxon>Embryophyta</taxon>
        <taxon>Tracheophyta</taxon>
        <taxon>Spermatophyta</taxon>
        <taxon>Magnoliopsida</taxon>
        <taxon>eudicotyledons</taxon>
        <taxon>Gunneridae</taxon>
        <taxon>Pentapetalae</taxon>
        <taxon>asterids</taxon>
        <taxon>lamiids</taxon>
        <taxon>Gentianales</taxon>
        <taxon>Rubiaceae</taxon>
        <taxon>Cinchonoideae</taxon>
        <taxon>Cinchoneae</taxon>
        <taxon>Cinchona</taxon>
    </lineage>
</organism>
<dbReference type="PANTHER" id="PTHR11017:SF416">
    <property type="entry name" value="DISEASE RESISTANCE PROTEIN TAO1-LIKE ISOFORM X1"/>
    <property type="match status" value="1"/>
</dbReference>
<name>A0ABD2YYB3_9GENT</name>
<dbReference type="Gene3D" id="3.40.50.10140">
    <property type="entry name" value="Toll/interleukin-1 receptor homology (TIR) domain"/>
    <property type="match status" value="1"/>
</dbReference>
<dbReference type="EMBL" id="JBJUIK010000012">
    <property type="protein sequence ID" value="KAL3511207.1"/>
    <property type="molecule type" value="Genomic_DNA"/>
</dbReference>
<dbReference type="GO" id="GO:0006952">
    <property type="term" value="P:defense response"/>
    <property type="evidence" value="ECO:0007669"/>
    <property type="project" value="UniProtKB-KW"/>
</dbReference>
<feature type="region of interest" description="Disordered" evidence="5">
    <location>
        <begin position="1064"/>
        <end position="1101"/>
    </location>
</feature>
<dbReference type="InterPro" id="IPR000157">
    <property type="entry name" value="TIR_dom"/>
</dbReference>
<dbReference type="InterPro" id="IPR044974">
    <property type="entry name" value="Disease_R_plants"/>
</dbReference>
<evidence type="ECO:0000256" key="1">
    <source>
        <dbReference type="ARBA" id="ARBA00022614"/>
    </source>
</evidence>
<dbReference type="InterPro" id="IPR002182">
    <property type="entry name" value="NB-ARC"/>
</dbReference>
<dbReference type="Pfam" id="PF23282">
    <property type="entry name" value="WHD_ROQ1"/>
    <property type="match status" value="1"/>
</dbReference>
<comment type="caution">
    <text evidence="7">The sequence shown here is derived from an EMBL/GenBank/DDBJ whole genome shotgun (WGS) entry which is preliminary data.</text>
</comment>
<dbReference type="SUPFAM" id="SSF52047">
    <property type="entry name" value="RNI-like"/>
    <property type="match status" value="2"/>
</dbReference>
<keyword evidence="4" id="KW-0520">NAD</keyword>
<dbReference type="FunFam" id="3.40.50.10140:FF:000007">
    <property type="entry name" value="Disease resistance protein (TIR-NBS-LRR class)"/>
    <property type="match status" value="1"/>
</dbReference>
<accession>A0ABD2YYB3</accession>
<dbReference type="InterPro" id="IPR032675">
    <property type="entry name" value="LRR_dom_sf"/>
</dbReference>
<dbReference type="InterPro" id="IPR042197">
    <property type="entry name" value="Apaf_helical"/>
</dbReference>
<feature type="compositionally biased region" description="Basic and acidic residues" evidence="5">
    <location>
        <begin position="1064"/>
        <end position="1075"/>
    </location>
</feature>
<sequence length="1431" mass="161661">MAADTTDDETTYSSSSNSTPSYRFKWDVFLSFRGEDTRHNFIKLLYNELVRNGVRTFRDDEGLQIGEEIAPSLVEAIKDSVASVAVISERYADSKWCLEELAVILECKRLILPVFYKVDPSDVRRQKGPFDMNFRSHEQHVPADKVGRWRDAMSKAGGISGWDSKTWEESDLIQALVKKVLAKLNDTPLGVAKYPVGLSSRLEILLKKLDVKANGVRVIGLHGMGGVGKTTLAKALFNKLVGHFKARSFISNIRKFSQDSGLTSLQSKFLGDLNSSVPPTIHDIAKGIIYIKEAVHDRAVLLLLDDIDDAEQLKVLAGGRHWFYEGSRIIITTRNKEVLTENIVDEVYEVNELTFPEALQLLSYHAFGREEPSKDFKDLSEKVVNLTGRLPLALEVIGSSMFYKRRKKEWIDELEKLKQIRPGNLQDVLEISFKGLDDQEKRIFLDIACFFVDRNVIREDAIDIFKGCGFNAEVAITDLCAKSLVKIIEKNVLWMHDQIRDMGRQIVQHESYADAGKRSRLWSQDEIMMVLKDHKGTRSIEGIILDFGKKQKLSTEKQDDRIYLRKFPGLKSTIVFLVQQYKNCFGRSAEEDGTLLNTESFRSMINLRLLQINHAQLEGHFMILPAAMKWLQWKGCPLKSLPSALFSKDLAVLDLSQSSIEQLWDHRFVDRLPNKMTKKLFVLNLNNCYHLKEIPDLSGFCLEKLILERCTGLVKIHDSLGDMNTLTYLNLKECKNLMELPSDLSGLRSLEKLILSGCSSLRELPENLSGLTSLKELLVDGTPIVKLPDSIFRLKNLEVFNLRDCHSLNLLPRSIGNLNSLREFTLSGTVIQKLPDSIGNLRYLETLNLTMCKSLTSIPDSISNLTSLVELYLNSSSIKKMPESIGSISHLKILMLGRCRFLSQLPDSICRISSLVRLHLDGTSLKQIPDQIGALNNLEELKLRSCELLESIPGSIGGMLSLTELELDNLLISELPESIGLLERLRTLKLNNCKNLRKLPASIGKLSSLRYLLMAGSAVAELPDEIGMLSNLKELRMAKEPDFGIPHNNKRQSNQTDLAAEHEIRPGIPHNDDRQSNQTDLATEHEIQPGTPNNNDRQPNQTDSAAEYEILPVVVLPESFSGLSSLEVLDAQSWRISGNLSDDLEKLSSLQTLKLGDNDFCMLPSSLRALSVLEELSLPKCKKLKVLPPLPSSLIKLDAANCYALESIDDLSSLQNLQELQLTNCKKIIDIPGLPFLKSLRRLYIGGCNSCLSSIKIRLSKDALRHIIYLCVPGGEIPSWFVQELPSFSSRKNHKLKAVIIGVVVSLDQQVDDEFRNKVPAIVDIQVKLIRLNDPFYTKTLYLLGVPDTNEDQLYLCRFHEFNQLVFMLEDGDKLEVTMRESPRFSGLKLKKRGIHLVFEDEDDYDDNDEQLFSESQQSVSKRLMNFFRSL</sequence>
<dbReference type="InterPro" id="IPR035897">
    <property type="entry name" value="Toll_tir_struct_dom_sf"/>
</dbReference>
<dbReference type="Pfam" id="PF00931">
    <property type="entry name" value="NB-ARC"/>
    <property type="match status" value="1"/>
</dbReference>
<dbReference type="PROSITE" id="PS51450">
    <property type="entry name" value="LRR"/>
    <property type="match status" value="1"/>
</dbReference>
<evidence type="ECO:0000256" key="4">
    <source>
        <dbReference type="ARBA" id="ARBA00023027"/>
    </source>
</evidence>
<keyword evidence="8" id="KW-1185">Reference proteome</keyword>
<dbReference type="SMART" id="SM00255">
    <property type="entry name" value="TIR"/>
    <property type="match status" value="1"/>
</dbReference>
<dbReference type="InterPro" id="IPR058192">
    <property type="entry name" value="WHD_ROQ1-like"/>
</dbReference>
<evidence type="ECO:0000313" key="7">
    <source>
        <dbReference type="EMBL" id="KAL3511207.1"/>
    </source>
</evidence>
<dbReference type="Gene3D" id="3.80.10.10">
    <property type="entry name" value="Ribonuclease Inhibitor"/>
    <property type="match status" value="3"/>
</dbReference>
<dbReference type="GO" id="GO:0051707">
    <property type="term" value="P:response to other organism"/>
    <property type="evidence" value="ECO:0007669"/>
    <property type="project" value="UniProtKB-ARBA"/>
</dbReference>
<dbReference type="Gene3D" id="3.40.50.300">
    <property type="entry name" value="P-loop containing nucleotide triphosphate hydrolases"/>
    <property type="match status" value="1"/>
</dbReference>
<dbReference type="PANTHER" id="PTHR11017">
    <property type="entry name" value="LEUCINE-RICH REPEAT-CONTAINING PROTEIN"/>
    <property type="match status" value="1"/>
</dbReference>
<reference evidence="7 8" key="1">
    <citation type="submission" date="2024-11" db="EMBL/GenBank/DDBJ databases">
        <title>A near-complete genome assembly of Cinchona calisaya.</title>
        <authorList>
            <person name="Lian D.C."/>
            <person name="Zhao X.W."/>
            <person name="Wei L."/>
        </authorList>
    </citation>
    <scope>NUCLEOTIDE SEQUENCE [LARGE SCALE GENOMIC DNA]</scope>
    <source>
        <tissue evidence="7">Nenye</tissue>
    </source>
</reference>
<evidence type="ECO:0000256" key="2">
    <source>
        <dbReference type="ARBA" id="ARBA00022737"/>
    </source>
</evidence>
<dbReference type="InterPro" id="IPR003591">
    <property type="entry name" value="Leu-rich_rpt_typical-subtyp"/>
</dbReference>
<dbReference type="Pfam" id="PF23598">
    <property type="entry name" value="LRR_14"/>
    <property type="match status" value="2"/>
</dbReference>
<evidence type="ECO:0000256" key="3">
    <source>
        <dbReference type="ARBA" id="ARBA00022821"/>
    </source>
</evidence>
<dbReference type="SUPFAM" id="SSF52200">
    <property type="entry name" value="Toll/Interleukin receptor TIR domain"/>
    <property type="match status" value="1"/>
</dbReference>
<dbReference type="InterPro" id="IPR036390">
    <property type="entry name" value="WH_DNA-bd_sf"/>
</dbReference>
<dbReference type="InterPro" id="IPR001611">
    <property type="entry name" value="Leu-rich_rpt"/>
</dbReference>
<keyword evidence="2" id="KW-0677">Repeat</keyword>
<evidence type="ECO:0000256" key="5">
    <source>
        <dbReference type="SAM" id="MobiDB-lite"/>
    </source>
</evidence>
<feature type="compositionally biased region" description="Polar residues" evidence="5">
    <location>
        <begin position="1090"/>
        <end position="1101"/>
    </location>
</feature>
<dbReference type="InterPro" id="IPR055414">
    <property type="entry name" value="LRR_R13L4/SHOC2-like"/>
</dbReference>
<keyword evidence="1" id="KW-0433">Leucine-rich repeat</keyword>
<keyword evidence="3" id="KW-0611">Plant defense</keyword>
<gene>
    <name evidence="7" type="ORF">ACH5RR_030608</name>
</gene>
<feature type="domain" description="TIR" evidence="6">
    <location>
        <begin position="24"/>
        <end position="184"/>
    </location>
</feature>
<dbReference type="SUPFAM" id="SSF52058">
    <property type="entry name" value="L domain-like"/>
    <property type="match status" value="1"/>
</dbReference>
<dbReference type="Proteomes" id="UP001630127">
    <property type="component" value="Unassembled WGS sequence"/>
</dbReference>
<evidence type="ECO:0000259" key="6">
    <source>
        <dbReference type="PROSITE" id="PS50104"/>
    </source>
</evidence>
<proteinExistence type="predicted"/>
<dbReference type="SMART" id="SM00369">
    <property type="entry name" value="LRR_TYP"/>
    <property type="match status" value="8"/>
</dbReference>
<evidence type="ECO:0000313" key="8">
    <source>
        <dbReference type="Proteomes" id="UP001630127"/>
    </source>
</evidence>
<dbReference type="SUPFAM" id="SSF52540">
    <property type="entry name" value="P-loop containing nucleoside triphosphate hydrolases"/>
    <property type="match status" value="1"/>
</dbReference>
<dbReference type="PROSITE" id="PS50104">
    <property type="entry name" value="TIR"/>
    <property type="match status" value="1"/>
</dbReference>
<dbReference type="InterPro" id="IPR027417">
    <property type="entry name" value="P-loop_NTPase"/>
</dbReference>